<name>A0A2H6N9C7_9SAUR</name>
<protein>
    <submittedName>
        <fullName evidence="2">Uncharacterized protein</fullName>
    </submittedName>
</protein>
<evidence type="ECO:0000256" key="1">
    <source>
        <dbReference type="SAM" id="MobiDB-lite"/>
    </source>
</evidence>
<dbReference type="AlphaFoldDB" id="A0A2H6N9C7"/>
<sequence>MYPCCSHVSIDNNSRKQGSRASEMVRDSRKNDLSDHQVSDVNVIKVLFYNLCQLVLIKRQRDLESFNPSLPKVFSIRLHVDPWFSLVKKGVLSYKSLLLSSSHLSNSHLLRCCRFWELAETCERAV</sequence>
<reference evidence="2" key="1">
    <citation type="submission" date="2017-07" db="EMBL/GenBank/DDBJ databases">
        <authorList>
            <person name="Mikheyev A."/>
            <person name="Grau M."/>
        </authorList>
    </citation>
    <scope>NUCLEOTIDE SEQUENCE</scope>
    <source>
        <tissue evidence="2">Venom_gland</tissue>
    </source>
</reference>
<organism evidence="2">
    <name type="scientific">Micrurus carvalhoi</name>
    <dbReference type="NCBI Taxonomy" id="3147026"/>
    <lineage>
        <taxon>Eukaryota</taxon>
        <taxon>Metazoa</taxon>
        <taxon>Chordata</taxon>
        <taxon>Craniata</taxon>
        <taxon>Vertebrata</taxon>
        <taxon>Euteleostomi</taxon>
        <taxon>Lepidosauria</taxon>
        <taxon>Squamata</taxon>
        <taxon>Bifurcata</taxon>
        <taxon>Unidentata</taxon>
        <taxon>Episquamata</taxon>
        <taxon>Toxicofera</taxon>
        <taxon>Serpentes</taxon>
        <taxon>Colubroidea</taxon>
        <taxon>Elapidae</taxon>
        <taxon>Elapinae</taxon>
        <taxon>Micrurus</taxon>
    </lineage>
</organism>
<reference evidence="2" key="2">
    <citation type="submission" date="2017-12" db="EMBL/GenBank/DDBJ databases">
        <title>Coralsnake Venomics: Analyses of Venom Gland Transcriptomes and Proteomes of Six Brazilian Taxa.</title>
        <authorList>
            <person name="Aird S.D."/>
            <person name="Jorge da Silva N."/>
            <person name="Qiu L."/>
            <person name="Villar-Briones A."/>
            <person name="Aparecida-Saddi V."/>
            <person name="Campos-Telles M.P."/>
            <person name="Grau M."/>
            <person name="Mikheyev A.S."/>
        </authorList>
    </citation>
    <scope>NUCLEOTIDE SEQUENCE</scope>
    <source>
        <tissue evidence="2">Venom_gland</tissue>
    </source>
</reference>
<proteinExistence type="predicted"/>
<accession>A0A2H6N9C7</accession>
<feature type="compositionally biased region" description="Polar residues" evidence="1">
    <location>
        <begin position="11"/>
        <end position="20"/>
    </location>
</feature>
<evidence type="ECO:0000313" key="2">
    <source>
        <dbReference type="EMBL" id="LAA27452.1"/>
    </source>
</evidence>
<feature type="region of interest" description="Disordered" evidence="1">
    <location>
        <begin position="11"/>
        <end position="31"/>
    </location>
</feature>
<dbReference type="EMBL" id="IACI01066170">
    <property type="protein sequence ID" value="LAA27452.1"/>
    <property type="molecule type" value="Transcribed_RNA"/>
</dbReference>